<dbReference type="CDD" id="cd06259">
    <property type="entry name" value="YdcF-like"/>
    <property type="match status" value="1"/>
</dbReference>
<dbReference type="HOGENOM" id="CLU_051474_3_3_5"/>
<gene>
    <name evidence="2" type="ORF">OG2516_14486</name>
</gene>
<dbReference type="PANTHER" id="PTHR30336:SF20">
    <property type="entry name" value="DUF218 DOMAIN-CONTAINING PROTEIN"/>
    <property type="match status" value="1"/>
</dbReference>
<evidence type="ECO:0000259" key="1">
    <source>
        <dbReference type="Pfam" id="PF02698"/>
    </source>
</evidence>
<dbReference type="RefSeq" id="WP_007256413.1">
    <property type="nucleotide sequence ID" value="NZ_CH724108.1"/>
</dbReference>
<keyword evidence="3" id="KW-1185">Reference proteome</keyword>
<proteinExistence type="predicted"/>
<dbReference type="Proteomes" id="UP000003635">
    <property type="component" value="Unassembled WGS sequence"/>
</dbReference>
<dbReference type="eggNOG" id="COG1434">
    <property type="taxonomic scope" value="Bacteria"/>
</dbReference>
<dbReference type="InterPro" id="IPR014729">
    <property type="entry name" value="Rossmann-like_a/b/a_fold"/>
</dbReference>
<dbReference type="InterPro" id="IPR003848">
    <property type="entry name" value="DUF218"/>
</dbReference>
<dbReference type="InterPro" id="IPR051599">
    <property type="entry name" value="Cell_Envelope_Assoc"/>
</dbReference>
<name>Q2CEY0_OCEGH</name>
<evidence type="ECO:0000313" key="2">
    <source>
        <dbReference type="EMBL" id="EAR51230.1"/>
    </source>
</evidence>
<dbReference type="AlphaFoldDB" id="Q2CEY0"/>
<dbReference type="GO" id="GO:0005886">
    <property type="term" value="C:plasma membrane"/>
    <property type="evidence" value="ECO:0007669"/>
    <property type="project" value="TreeGrafter"/>
</dbReference>
<dbReference type="STRING" id="314256.OG2516_14486"/>
<dbReference type="Pfam" id="PF02698">
    <property type="entry name" value="DUF218"/>
    <property type="match status" value="1"/>
</dbReference>
<dbReference type="EMBL" id="AAOT01000015">
    <property type="protein sequence ID" value="EAR51230.1"/>
    <property type="molecule type" value="Genomic_DNA"/>
</dbReference>
<dbReference type="Gene3D" id="3.40.50.620">
    <property type="entry name" value="HUPs"/>
    <property type="match status" value="1"/>
</dbReference>
<sequence>MTAILILGAAVWPHGPSPTLRRRTLHAAGLYHAGRGRLLIPCGGQGRHGPPEAEVMRALLLGAGVPDAAILQERRSTSTWENLLFARPLLAAQGETRVLIVTDRYHVPRARLAARRMGLTAAGAPPPLRGSHVPTQLRQALREVPALVWYAMRPLR</sequence>
<evidence type="ECO:0000313" key="3">
    <source>
        <dbReference type="Proteomes" id="UP000003635"/>
    </source>
</evidence>
<reference evidence="2 3" key="1">
    <citation type="journal article" date="2010" name="J. Bacteriol.">
        <title>Genome sequences of Oceanicola granulosus HTCC2516(T) and Oceanicola batsensis HTCC2597(TDelta).</title>
        <authorList>
            <person name="Thrash J.C."/>
            <person name="Cho J.C."/>
            <person name="Vergin K.L."/>
            <person name="Giovannoni S.J."/>
        </authorList>
    </citation>
    <scope>NUCLEOTIDE SEQUENCE [LARGE SCALE GENOMIC DNA]</scope>
    <source>
        <strain evidence="3">ATCC BAA-861 / DSM 15982 / KCTC 12143 / HTCC2516</strain>
    </source>
</reference>
<organism evidence="2 3">
    <name type="scientific">Oceanicola granulosus (strain ATCC BAA-861 / DSM 15982 / KCTC 12143 / HTCC2516)</name>
    <dbReference type="NCBI Taxonomy" id="314256"/>
    <lineage>
        <taxon>Bacteria</taxon>
        <taxon>Pseudomonadati</taxon>
        <taxon>Pseudomonadota</taxon>
        <taxon>Alphaproteobacteria</taxon>
        <taxon>Rhodobacterales</taxon>
        <taxon>Roseobacteraceae</taxon>
        <taxon>Oceanicola</taxon>
    </lineage>
</organism>
<dbReference type="OrthoDB" id="9809813at2"/>
<feature type="domain" description="DUF218" evidence="1">
    <location>
        <begin position="3"/>
        <end position="143"/>
    </location>
</feature>
<accession>Q2CEY0</accession>
<comment type="caution">
    <text evidence="2">The sequence shown here is derived from an EMBL/GenBank/DDBJ whole genome shotgun (WGS) entry which is preliminary data.</text>
</comment>
<dbReference type="PANTHER" id="PTHR30336">
    <property type="entry name" value="INNER MEMBRANE PROTEIN, PROBABLE PERMEASE"/>
    <property type="match status" value="1"/>
</dbReference>
<protein>
    <recommendedName>
        <fullName evidence="1">DUF218 domain-containing protein</fullName>
    </recommendedName>
</protein>